<dbReference type="InterPro" id="IPR036010">
    <property type="entry name" value="2Fe-2S_ferredoxin-like_sf"/>
</dbReference>
<proteinExistence type="predicted"/>
<dbReference type="InterPro" id="IPR050415">
    <property type="entry name" value="MRET"/>
</dbReference>
<dbReference type="InterPro" id="IPR001433">
    <property type="entry name" value="OxRdtase_FAD/NAD-bd"/>
</dbReference>
<dbReference type="PROSITE" id="PS00197">
    <property type="entry name" value="2FE2S_FER_1"/>
    <property type="match status" value="1"/>
</dbReference>
<dbReference type="InterPro" id="IPR012675">
    <property type="entry name" value="Beta-grasp_dom_sf"/>
</dbReference>
<dbReference type="SUPFAM" id="SSF54292">
    <property type="entry name" value="2Fe-2S ferredoxin-like"/>
    <property type="match status" value="1"/>
</dbReference>
<evidence type="ECO:0000256" key="1">
    <source>
        <dbReference type="ARBA" id="ARBA00022630"/>
    </source>
</evidence>
<evidence type="ECO:0000313" key="9">
    <source>
        <dbReference type="EMBL" id="XCJ79217.1"/>
    </source>
</evidence>
<protein>
    <submittedName>
        <fullName evidence="9">PDR/VanB family oxidoreductase</fullName>
        <ecNumber evidence="9">1.-.-.-</ecNumber>
    </submittedName>
</protein>
<reference evidence="9" key="1">
    <citation type="submission" date="2024-06" db="EMBL/GenBank/DDBJ databases">
        <title>Complete genome of Salinicola endophyticus HNIBRBA4755.</title>
        <authorList>
            <person name="Shin S.Y."/>
            <person name="Kang H."/>
            <person name="Song J."/>
        </authorList>
    </citation>
    <scope>NUCLEOTIDE SEQUENCE</scope>
    <source>
        <strain evidence="9">HNIBRBA4755</strain>
    </source>
</reference>
<dbReference type="RefSeq" id="WP_353980163.1">
    <property type="nucleotide sequence ID" value="NZ_CP159578.1"/>
</dbReference>
<keyword evidence="4 9" id="KW-0560">Oxidoreductase</keyword>
<dbReference type="SUPFAM" id="SSF52343">
    <property type="entry name" value="Ferredoxin reductase-like, C-terminal NADP-linked domain"/>
    <property type="match status" value="1"/>
</dbReference>
<evidence type="ECO:0000256" key="5">
    <source>
        <dbReference type="ARBA" id="ARBA00023004"/>
    </source>
</evidence>
<dbReference type="PROSITE" id="PS51085">
    <property type="entry name" value="2FE2S_FER_2"/>
    <property type="match status" value="1"/>
</dbReference>
<keyword evidence="6" id="KW-0411">Iron-sulfur</keyword>
<dbReference type="PANTHER" id="PTHR47354">
    <property type="entry name" value="NADH OXIDOREDUCTASE HCR"/>
    <property type="match status" value="1"/>
</dbReference>
<evidence type="ECO:0000259" key="8">
    <source>
        <dbReference type="PROSITE" id="PS51384"/>
    </source>
</evidence>
<evidence type="ECO:0000256" key="4">
    <source>
        <dbReference type="ARBA" id="ARBA00023002"/>
    </source>
</evidence>
<dbReference type="PANTHER" id="PTHR47354:SF1">
    <property type="entry name" value="CARNITINE MONOOXYGENASE REDUCTASE SUBUNIT"/>
    <property type="match status" value="1"/>
</dbReference>
<dbReference type="CDD" id="cd00207">
    <property type="entry name" value="fer2"/>
    <property type="match status" value="1"/>
</dbReference>
<dbReference type="InterPro" id="IPR017938">
    <property type="entry name" value="Riboflavin_synthase-like_b-brl"/>
</dbReference>
<keyword evidence="2" id="KW-0001">2Fe-2S</keyword>
<keyword evidence="3" id="KW-0479">Metal-binding</keyword>
<keyword evidence="5" id="KW-0408">Iron</keyword>
<dbReference type="PROSITE" id="PS51384">
    <property type="entry name" value="FAD_FR"/>
    <property type="match status" value="1"/>
</dbReference>
<evidence type="ECO:0000256" key="6">
    <source>
        <dbReference type="ARBA" id="ARBA00023014"/>
    </source>
</evidence>
<sequence>MSEMAMSSRNMVLTRIPAKITRRDEIARNVLLIEFSAEYLPPWTPGAHIDVEIPGCGLRSYSLIDGDYQKKYRIAVKILQDPGSASLSIRDRFHVGTDVDIYPAINRFPIKQASHYTFLAAGIGITPILSMLRELDGSDAAWKCHYFVRSPDQMPFIDELRTLADKANAELHVYVSGETGRQSLAELFEREDKLEAVYACGPTGFMNEAGDIVSKRKGVRFYIEDFDDQRTEVAAEHPEPVCEGETAERIRPNAAFEVECRASGHSFTVEPHETILDHVRQILPDYPTSCEEGVCGTCEVAVLGGIPAHRDQWYTDEARADGGRMMICVSRSKTRKIVLAL</sequence>
<dbReference type="InterPro" id="IPR017927">
    <property type="entry name" value="FAD-bd_FR_type"/>
</dbReference>
<gene>
    <name evidence="9" type="ORF">ABV408_17515</name>
</gene>
<dbReference type="Pfam" id="PF00111">
    <property type="entry name" value="Fer2"/>
    <property type="match status" value="1"/>
</dbReference>
<evidence type="ECO:0000256" key="3">
    <source>
        <dbReference type="ARBA" id="ARBA00022723"/>
    </source>
</evidence>
<dbReference type="GO" id="GO:0016491">
    <property type="term" value="F:oxidoreductase activity"/>
    <property type="evidence" value="ECO:0007669"/>
    <property type="project" value="UniProtKB-KW"/>
</dbReference>
<organism evidence="9">
    <name type="scientific">Salinicola endophyticus</name>
    <dbReference type="NCBI Taxonomy" id="1949083"/>
    <lineage>
        <taxon>Bacteria</taxon>
        <taxon>Pseudomonadati</taxon>
        <taxon>Pseudomonadota</taxon>
        <taxon>Gammaproteobacteria</taxon>
        <taxon>Oceanospirillales</taxon>
        <taxon>Halomonadaceae</taxon>
        <taxon>Salinicola</taxon>
    </lineage>
</organism>
<dbReference type="EMBL" id="CP159578">
    <property type="protein sequence ID" value="XCJ79217.1"/>
    <property type="molecule type" value="Genomic_DNA"/>
</dbReference>
<dbReference type="SUPFAM" id="SSF63380">
    <property type="entry name" value="Riboflavin synthase domain-like"/>
    <property type="match status" value="1"/>
</dbReference>
<feature type="domain" description="2Fe-2S ferredoxin-type" evidence="7">
    <location>
        <begin position="252"/>
        <end position="341"/>
    </location>
</feature>
<dbReference type="Gene3D" id="2.40.30.10">
    <property type="entry name" value="Translation factors"/>
    <property type="match status" value="1"/>
</dbReference>
<evidence type="ECO:0000259" key="7">
    <source>
        <dbReference type="PROSITE" id="PS51085"/>
    </source>
</evidence>
<dbReference type="GO" id="GO:0046872">
    <property type="term" value="F:metal ion binding"/>
    <property type="evidence" value="ECO:0007669"/>
    <property type="project" value="UniProtKB-KW"/>
</dbReference>
<accession>A0AB74UDT9</accession>
<dbReference type="CDD" id="cd06185">
    <property type="entry name" value="PDR_like"/>
    <property type="match status" value="1"/>
</dbReference>
<dbReference type="InterPro" id="IPR006058">
    <property type="entry name" value="2Fe2S_fd_BS"/>
</dbReference>
<keyword evidence="1" id="KW-0285">Flavoprotein</keyword>
<dbReference type="GO" id="GO:0051537">
    <property type="term" value="F:2 iron, 2 sulfur cluster binding"/>
    <property type="evidence" value="ECO:0007669"/>
    <property type="project" value="UniProtKB-KW"/>
</dbReference>
<dbReference type="EC" id="1.-.-.-" evidence="9"/>
<evidence type="ECO:0000256" key="2">
    <source>
        <dbReference type="ARBA" id="ARBA00022714"/>
    </source>
</evidence>
<dbReference type="AlphaFoldDB" id="A0AB74UDT9"/>
<dbReference type="PRINTS" id="PR00409">
    <property type="entry name" value="PHDIOXRDTASE"/>
</dbReference>
<dbReference type="InterPro" id="IPR001041">
    <property type="entry name" value="2Fe-2S_ferredoxin-type"/>
</dbReference>
<dbReference type="Pfam" id="PF00175">
    <property type="entry name" value="NAD_binding_1"/>
    <property type="match status" value="1"/>
</dbReference>
<feature type="domain" description="FAD-binding FR-type" evidence="8">
    <location>
        <begin position="13"/>
        <end position="111"/>
    </location>
</feature>
<dbReference type="Gene3D" id="3.10.20.30">
    <property type="match status" value="1"/>
</dbReference>
<dbReference type="InterPro" id="IPR039261">
    <property type="entry name" value="FNR_nucleotide-bd"/>
</dbReference>
<name>A0AB74UDT9_9GAMM</name>
<dbReference type="Gene3D" id="3.40.50.80">
    <property type="entry name" value="Nucleotide-binding domain of ferredoxin-NADP reductase (FNR) module"/>
    <property type="match status" value="1"/>
</dbReference>